<keyword evidence="2" id="KW-1185">Reference proteome</keyword>
<evidence type="ECO:0008006" key="3">
    <source>
        <dbReference type="Google" id="ProtNLM"/>
    </source>
</evidence>
<dbReference type="AlphaFoldDB" id="A0A1G7IEJ8"/>
<gene>
    <name evidence="1" type="ORF">SAMN05660235_00498</name>
</gene>
<dbReference type="EMBL" id="FNBU01000002">
    <property type="protein sequence ID" value="SDF11180.1"/>
    <property type="molecule type" value="Genomic_DNA"/>
</dbReference>
<dbReference type="SUPFAM" id="SSF52540">
    <property type="entry name" value="P-loop containing nucleoside triphosphate hydrolases"/>
    <property type="match status" value="1"/>
</dbReference>
<dbReference type="RefSeq" id="WP_093687766.1">
    <property type="nucleotide sequence ID" value="NZ_FNBU01000002.1"/>
</dbReference>
<dbReference type="InterPro" id="IPR027417">
    <property type="entry name" value="P-loop_NTPase"/>
</dbReference>
<dbReference type="Proteomes" id="UP000243333">
    <property type="component" value="Unassembled WGS sequence"/>
</dbReference>
<name>A0A1G7IEJ8_9FIRM</name>
<dbReference type="OrthoDB" id="161534at2"/>
<accession>A0A1G7IEJ8</accession>
<dbReference type="STRING" id="1123285.SAMN05660235_00498"/>
<reference evidence="2" key="1">
    <citation type="submission" date="2016-10" db="EMBL/GenBank/DDBJ databases">
        <authorList>
            <person name="Varghese N."/>
            <person name="Submissions S."/>
        </authorList>
    </citation>
    <scope>NUCLEOTIDE SEQUENCE [LARGE SCALE GENOMIC DNA]</scope>
    <source>
        <strain evidence="2">DSM 23256</strain>
    </source>
</reference>
<organism evidence="1 2">
    <name type="scientific">Sporolituus thermophilus DSM 23256</name>
    <dbReference type="NCBI Taxonomy" id="1123285"/>
    <lineage>
        <taxon>Bacteria</taxon>
        <taxon>Bacillati</taxon>
        <taxon>Bacillota</taxon>
        <taxon>Negativicutes</taxon>
        <taxon>Selenomonadales</taxon>
        <taxon>Sporomusaceae</taxon>
        <taxon>Sporolituus</taxon>
    </lineage>
</organism>
<dbReference type="Gene3D" id="3.40.50.300">
    <property type="entry name" value="P-loop containing nucleotide triphosphate hydrolases"/>
    <property type="match status" value="1"/>
</dbReference>
<proteinExistence type="predicted"/>
<protein>
    <recommendedName>
        <fullName evidence="3">AAA domain-containing protein</fullName>
    </recommendedName>
</protein>
<sequence length="121" mass="13899">MRVVVVGVCASGKTTLVNRLRKLGIEAYNVAQEHSGIKKLWQKRQPDILVMLDATLDTIRRRRSVPWGEERLAVQRERLRDARANADLFIPTDNLTKEEVAQLVLSHIRRQQQCQQSPSQT</sequence>
<evidence type="ECO:0000313" key="2">
    <source>
        <dbReference type="Proteomes" id="UP000243333"/>
    </source>
</evidence>
<evidence type="ECO:0000313" key="1">
    <source>
        <dbReference type="EMBL" id="SDF11180.1"/>
    </source>
</evidence>